<gene>
    <name evidence="1" type="ORF">Q8814_07035</name>
</gene>
<reference evidence="1 2" key="1">
    <citation type="submission" date="2023-08" db="EMBL/GenBank/DDBJ databases">
        <authorList>
            <person name="Girao M."/>
            <person name="Carvalho M.F."/>
        </authorList>
    </citation>
    <scope>NUCLEOTIDE SEQUENCE [LARGE SCALE GENOMIC DNA]</scope>
    <source>
        <strain evidence="1 2">CC-R104</strain>
    </source>
</reference>
<dbReference type="EMBL" id="JAUZMZ010000026">
    <property type="protein sequence ID" value="MEE2031868.1"/>
    <property type="molecule type" value="Genomic_DNA"/>
</dbReference>
<dbReference type="Gene3D" id="1.10.260.130">
    <property type="match status" value="1"/>
</dbReference>
<dbReference type="SUPFAM" id="SSF53474">
    <property type="entry name" value="alpha/beta-Hydrolases"/>
    <property type="match status" value="1"/>
</dbReference>
<comment type="caution">
    <text evidence="1">The sequence shown here is derived from an EMBL/GenBank/DDBJ whole genome shotgun (WGS) entry which is preliminary data.</text>
</comment>
<name>A0ABU7JPB2_9NOCA</name>
<dbReference type="PANTHER" id="PTHR34853">
    <property type="match status" value="1"/>
</dbReference>
<dbReference type="PANTHER" id="PTHR34853:SF1">
    <property type="entry name" value="LIPASE 5"/>
    <property type="match status" value="1"/>
</dbReference>
<dbReference type="Pfam" id="PF03583">
    <property type="entry name" value="LIP"/>
    <property type="match status" value="1"/>
</dbReference>
<evidence type="ECO:0000313" key="2">
    <source>
        <dbReference type="Proteomes" id="UP001331936"/>
    </source>
</evidence>
<dbReference type="InterPro" id="IPR029058">
    <property type="entry name" value="AB_hydrolase_fold"/>
</dbReference>
<dbReference type="PIRSF" id="PIRSF029171">
    <property type="entry name" value="Esterase_LipA"/>
    <property type="match status" value="1"/>
</dbReference>
<keyword evidence="2" id="KW-1185">Reference proteome</keyword>
<sequence length="360" mass="37766">MAVALATPAAAGAETASGSVIDAQPLAAQLSVPGAASTQKFTYRTQWRSGESTTATGVLFVPPGASPAGGRPVVAWAHGTTGLADECAPSRNPRTSRDTEYLDHWLAQGYAVVAADYPGLGSEGLHRYLDGQSAANSIVDSVRAARAVEPALSDRWVVIGQSQGGHAALHTAHLAHVRAPELNFRGTVTTGAPSNLELLYPLGFPGFPDLGLDGLTAFSAYIFAGLRTSNPSLDVDSYLTDVGREVVDAAEGLCYDDLKARYAHVEIGQLLARPLADERFRAAFADYLGVPTTGYDRPLFIGQGLRDSMVPPPLAFKLAADLWAGGAQPQFRTYPTGHSETMFASLPDSTPFVSGLVASP</sequence>
<evidence type="ECO:0000313" key="1">
    <source>
        <dbReference type="EMBL" id="MEE2031868.1"/>
    </source>
</evidence>
<dbReference type="InterPro" id="IPR005152">
    <property type="entry name" value="Lipase_secreted"/>
</dbReference>
<accession>A0ABU7JPB2</accession>
<dbReference type="Gene3D" id="3.40.50.1820">
    <property type="entry name" value="alpha/beta hydrolase"/>
    <property type="match status" value="1"/>
</dbReference>
<dbReference type="Proteomes" id="UP001331936">
    <property type="component" value="Unassembled WGS sequence"/>
</dbReference>
<protein>
    <submittedName>
        <fullName evidence="1">Lipase family protein</fullName>
    </submittedName>
</protein>
<proteinExistence type="predicted"/>
<organism evidence="1 2">
    <name type="scientific">Rhodococcus chondri</name>
    <dbReference type="NCBI Taxonomy" id="3065941"/>
    <lineage>
        <taxon>Bacteria</taxon>
        <taxon>Bacillati</taxon>
        <taxon>Actinomycetota</taxon>
        <taxon>Actinomycetes</taxon>
        <taxon>Mycobacteriales</taxon>
        <taxon>Nocardiaceae</taxon>
        <taxon>Rhodococcus</taxon>
    </lineage>
</organism>